<dbReference type="EMBL" id="OZ022405">
    <property type="protein sequence ID" value="CAK9436613.1"/>
    <property type="molecule type" value="Genomic_DNA"/>
</dbReference>
<dbReference type="PROSITE" id="PS00080">
    <property type="entry name" value="MULTICOPPER_OXIDASE2"/>
    <property type="match status" value="1"/>
</dbReference>
<dbReference type="EMBL" id="OZ022406">
    <property type="protein sequence ID" value="CAK9436676.1"/>
    <property type="molecule type" value="Genomic_DNA"/>
</dbReference>
<evidence type="ECO:0000256" key="7">
    <source>
        <dbReference type="ARBA" id="ARBA00023008"/>
    </source>
</evidence>
<dbReference type="PANTHER" id="PTHR11709">
    <property type="entry name" value="MULTI-COPPER OXIDASE"/>
    <property type="match status" value="1"/>
</dbReference>
<evidence type="ECO:0000259" key="11">
    <source>
        <dbReference type="Pfam" id="PF07732"/>
    </source>
</evidence>
<dbReference type="InterPro" id="IPR008972">
    <property type="entry name" value="Cupredoxin"/>
</dbReference>
<evidence type="ECO:0000256" key="2">
    <source>
        <dbReference type="ARBA" id="ARBA00010609"/>
    </source>
</evidence>
<evidence type="ECO:0000256" key="1">
    <source>
        <dbReference type="ARBA" id="ARBA00001935"/>
    </source>
</evidence>
<keyword evidence="3" id="KW-0410">Iron transport</keyword>
<protein>
    <recommendedName>
        <fullName evidence="21">Iron transport multicopper oxidase FET3</fullName>
    </recommendedName>
</protein>
<dbReference type="Proteomes" id="UP001497383">
    <property type="component" value="Chromosome 6"/>
</dbReference>
<dbReference type="Proteomes" id="UP001497383">
    <property type="component" value="Chromosome 4"/>
</dbReference>
<evidence type="ECO:0000313" key="17">
    <source>
        <dbReference type="EMBL" id="CAK9440735.1"/>
    </source>
</evidence>
<evidence type="ECO:0000256" key="3">
    <source>
        <dbReference type="ARBA" id="ARBA00022496"/>
    </source>
</evidence>
<dbReference type="PROSITE" id="PS00079">
    <property type="entry name" value="MULTICOPPER_OXIDASE1"/>
    <property type="match status" value="2"/>
</dbReference>
<evidence type="ECO:0000313" key="18">
    <source>
        <dbReference type="EMBL" id="CAK9440899.1"/>
    </source>
</evidence>
<evidence type="ECO:0000259" key="9">
    <source>
        <dbReference type="Pfam" id="PF00394"/>
    </source>
</evidence>
<dbReference type="CDD" id="cd13877">
    <property type="entry name" value="CuRO_2_Fet3p_like"/>
    <property type="match status" value="1"/>
</dbReference>
<proteinExistence type="inferred from homology"/>
<dbReference type="InterPro" id="IPR011706">
    <property type="entry name" value="Cu-oxidase_C"/>
</dbReference>
<keyword evidence="3" id="KW-0408">Iron</keyword>
<feature type="signal peptide" evidence="8">
    <location>
        <begin position="1"/>
        <end position="21"/>
    </location>
</feature>
<dbReference type="Pfam" id="PF07731">
    <property type="entry name" value="Cu-oxidase_2"/>
    <property type="match status" value="1"/>
</dbReference>
<dbReference type="InterPro" id="IPR001117">
    <property type="entry name" value="Cu-oxidase_2nd"/>
</dbReference>
<sequence length="613" mass="68832">MYCPTSVLLVLLSACLTPLLAKTHRFNWNIGYVDANPDGVFPRRMIGINGEWPNPIVRVKRNDRVVINFHNGLPDRNSSLHFHGLFMKGQNGQDGPEMVTQCPIGPSVNFTYDFTIGNQTGTYWYHSHSGSQYGDGLRGMFVIEKDDEESVPYVYDEEVALSVSEHYHLETPVIMKSFMSRFNPTGAEPIPQNSLFNETKNATWNVVPDRTYLLRVVNMGLFVSQYLFIEDHDLVIVEVDGVPVQPYTVDSLYITVGQRYAVLVKTKPGANRNYRFANVLDMTMLDEVPEDLQLVSTNYVVYNDKVDNPGHYPYHDFEETVGQLKGFNDFELVPLSGERLLPEPDMTIQVNFSMEVLGDGVTYALFNGKSYTPPKVPTLYTVLSSGELAANQEIYGTNTNAYVLHGGEVIELVLNNQDDGKHPFHLHGHNFQVIARSENDPEEPVVYVPDHRGSLQFPKVPVIRDTIEVRPNGYFVLRFVAENPGVWFFHCHVDWHLEQGLALVLVEDPHEIQKLQGNISDNHAKACKEVQVPTQGNAAGHMSFLDLRGQNLQQPPLPNGFTGKGYLAMAVCTSIALYGLGSIYNYGIEDVSQDNSAAVFETLRAILNEHDGE</sequence>
<feature type="chain" id="PRO_5045029649" description="Iron transport multicopper oxidase FET3" evidence="8">
    <location>
        <begin position="22"/>
        <end position="613"/>
    </location>
</feature>
<evidence type="ECO:0000313" key="20">
    <source>
        <dbReference type="Proteomes" id="UP001497383"/>
    </source>
</evidence>
<dbReference type="EMBL" id="OZ022406">
    <property type="protein sequence ID" value="CAK9437711.1"/>
    <property type="molecule type" value="Genomic_DNA"/>
</dbReference>
<evidence type="ECO:0000313" key="13">
    <source>
        <dbReference type="EMBL" id="CAK9436613.1"/>
    </source>
</evidence>
<dbReference type="EMBL" id="OZ022411">
    <property type="protein sequence ID" value="CAK9441863.1"/>
    <property type="molecule type" value="Genomic_DNA"/>
</dbReference>
<reference evidence="15 20" key="1">
    <citation type="submission" date="2024-03" db="EMBL/GenBank/DDBJ databases">
        <authorList>
            <person name="Brejova B."/>
        </authorList>
    </citation>
    <scope>NUCLEOTIDE SEQUENCE [LARGE SCALE GENOMIC DNA]</scope>
    <source>
        <strain evidence="15 20">CBS 14171</strain>
    </source>
</reference>
<evidence type="ECO:0000256" key="6">
    <source>
        <dbReference type="ARBA" id="ARBA00023002"/>
    </source>
</evidence>
<dbReference type="GeneID" id="92205227"/>
<dbReference type="EMBL" id="OZ022405">
    <property type="protein sequence ID" value="CAK9435304.1"/>
    <property type="molecule type" value="Genomic_DNA"/>
</dbReference>
<keyword evidence="3" id="KW-0406">Ion transport</keyword>
<evidence type="ECO:0000256" key="4">
    <source>
        <dbReference type="ARBA" id="ARBA00022723"/>
    </source>
</evidence>
<dbReference type="Pfam" id="PF07732">
    <property type="entry name" value="Cu-oxidase_3"/>
    <property type="match status" value="1"/>
</dbReference>
<dbReference type="Proteomes" id="UP001497383">
    <property type="component" value="Chromosome 5"/>
</dbReference>
<evidence type="ECO:0000259" key="10">
    <source>
        <dbReference type="Pfam" id="PF07731"/>
    </source>
</evidence>
<dbReference type="Pfam" id="PF00394">
    <property type="entry name" value="Cu-oxidase"/>
    <property type="match status" value="1"/>
</dbReference>
<organism evidence="15 20">
    <name type="scientific">Lodderomyces beijingensis</name>
    <dbReference type="NCBI Taxonomy" id="1775926"/>
    <lineage>
        <taxon>Eukaryota</taxon>
        <taxon>Fungi</taxon>
        <taxon>Dikarya</taxon>
        <taxon>Ascomycota</taxon>
        <taxon>Saccharomycotina</taxon>
        <taxon>Pichiomycetes</taxon>
        <taxon>Debaryomycetaceae</taxon>
        <taxon>Candida/Lodderomyces clade</taxon>
        <taxon>Lodderomyces</taxon>
    </lineage>
</organism>
<dbReference type="EMBL" id="OZ022410">
    <property type="protein sequence ID" value="CAK9440899.1"/>
    <property type="molecule type" value="Genomic_DNA"/>
</dbReference>
<dbReference type="Gene3D" id="2.60.40.420">
    <property type="entry name" value="Cupredoxins - blue copper proteins"/>
    <property type="match status" value="3"/>
</dbReference>
<dbReference type="InterPro" id="IPR011707">
    <property type="entry name" value="Cu-oxidase-like_N"/>
</dbReference>
<evidence type="ECO:0000256" key="8">
    <source>
        <dbReference type="SAM" id="SignalP"/>
    </source>
</evidence>
<keyword evidence="4" id="KW-0479">Metal-binding</keyword>
<evidence type="ECO:0000313" key="12">
    <source>
        <dbReference type="EMBL" id="CAK9435304.1"/>
    </source>
</evidence>
<keyword evidence="20" id="KW-1185">Reference proteome</keyword>
<keyword evidence="6" id="KW-0560">Oxidoreductase</keyword>
<evidence type="ECO:0000313" key="14">
    <source>
        <dbReference type="EMBL" id="CAK9436676.1"/>
    </source>
</evidence>
<evidence type="ECO:0008006" key="21">
    <source>
        <dbReference type="Google" id="ProtNLM"/>
    </source>
</evidence>
<evidence type="ECO:0000256" key="5">
    <source>
        <dbReference type="ARBA" id="ARBA00022729"/>
    </source>
</evidence>
<keyword evidence="7" id="KW-0186">Copper</keyword>
<accession>A0ABP0ZKX4</accession>
<dbReference type="PANTHER" id="PTHR11709:SF361">
    <property type="entry name" value="IRON TRANSPORT MULTICOPPER OXIDASE FET3"/>
    <property type="match status" value="1"/>
</dbReference>
<dbReference type="Proteomes" id="UP001497383">
    <property type="component" value="Chromosome 1"/>
</dbReference>
<comment type="similarity">
    <text evidence="2">Belongs to the multicopper oxidase family.</text>
</comment>
<dbReference type="EMBL" id="OZ022408">
    <property type="protein sequence ID" value="CAK9438884.1"/>
    <property type="molecule type" value="Genomic_DNA"/>
</dbReference>
<gene>
    <name evidence="12" type="ORF">LODBEIA_P00310</name>
    <name evidence="13" type="ORF">LODBEIA_P11370</name>
    <name evidence="14" type="ORF">LODBEIA_P11980</name>
    <name evidence="15" type="ORF">LODBEIA_P20890</name>
    <name evidence="16" type="ORF">LODBEIA_P31080</name>
    <name evidence="17" type="ORF">LODBEIA_P47070</name>
    <name evidence="18" type="ORF">LODBEIA_P47680</name>
    <name evidence="19" type="ORF">LODBEIA_P57310</name>
</gene>
<keyword evidence="3" id="KW-0813">Transport</keyword>
<dbReference type="Proteomes" id="UP001497383">
    <property type="component" value="Chromosome 7"/>
</dbReference>
<comment type="cofactor">
    <cofactor evidence="1">
        <name>Cu cation</name>
        <dbReference type="ChEBI" id="CHEBI:23378"/>
    </cofactor>
</comment>
<dbReference type="EMBL" id="OZ022409">
    <property type="protein sequence ID" value="CAK9440735.1"/>
    <property type="molecule type" value="Genomic_DNA"/>
</dbReference>
<dbReference type="InterPro" id="IPR044130">
    <property type="entry name" value="CuRO_2_Fet3-like"/>
</dbReference>
<evidence type="ECO:0000313" key="19">
    <source>
        <dbReference type="EMBL" id="CAK9441863.1"/>
    </source>
</evidence>
<name>A0ABP0ZKX4_9ASCO</name>
<dbReference type="InterPro" id="IPR002355">
    <property type="entry name" value="Cu_oxidase_Cu_BS"/>
</dbReference>
<dbReference type="CDD" id="cd13899">
    <property type="entry name" value="CuRO_3_Fet3p"/>
    <property type="match status" value="1"/>
</dbReference>
<dbReference type="CDD" id="cd13851">
    <property type="entry name" value="CuRO_1_Fet3p"/>
    <property type="match status" value="1"/>
</dbReference>
<evidence type="ECO:0000313" key="15">
    <source>
        <dbReference type="EMBL" id="CAK9437711.1"/>
    </source>
</evidence>
<dbReference type="SUPFAM" id="SSF49503">
    <property type="entry name" value="Cupredoxins"/>
    <property type="match status" value="3"/>
</dbReference>
<dbReference type="RefSeq" id="XP_066826969.1">
    <property type="nucleotide sequence ID" value="XM_066973172.1"/>
</dbReference>
<dbReference type="Proteomes" id="UP001497383">
    <property type="component" value="Chromosome 2"/>
</dbReference>
<keyword evidence="5 8" id="KW-0732">Signal</keyword>
<feature type="domain" description="Plastocyanin-like" evidence="11">
    <location>
        <begin position="30"/>
        <end position="146"/>
    </location>
</feature>
<feature type="domain" description="Plastocyanin-like" evidence="9">
    <location>
        <begin position="158"/>
        <end position="279"/>
    </location>
</feature>
<feature type="domain" description="Plastocyanin-like" evidence="10">
    <location>
        <begin position="371"/>
        <end position="510"/>
    </location>
</feature>
<dbReference type="InterPro" id="IPR045087">
    <property type="entry name" value="Cu-oxidase_fam"/>
</dbReference>
<dbReference type="InterPro" id="IPR033138">
    <property type="entry name" value="Cu_oxidase_CS"/>
</dbReference>
<evidence type="ECO:0000313" key="16">
    <source>
        <dbReference type="EMBL" id="CAK9438884.1"/>
    </source>
</evidence>